<dbReference type="Proteomes" id="UP001499854">
    <property type="component" value="Unassembled WGS sequence"/>
</dbReference>
<evidence type="ECO:0000313" key="3">
    <source>
        <dbReference type="Proteomes" id="UP001499854"/>
    </source>
</evidence>
<gene>
    <name evidence="2" type="ORF">GCM10009838_27670</name>
</gene>
<dbReference type="SMART" id="SM00347">
    <property type="entry name" value="HTH_MARR"/>
    <property type="match status" value="1"/>
</dbReference>
<feature type="domain" description="HTH marR-type" evidence="1">
    <location>
        <begin position="12"/>
        <end position="140"/>
    </location>
</feature>
<accession>A0ABP5CS32</accession>
<proteinExistence type="predicted"/>
<comment type="caution">
    <text evidence="2">The sequence shown here is derived from an EMBL/GenBank/DDBJ whole genome shotgun (WGS) entry which is preliminary data.</text>
</comment>
<dbReference type="Pfam" id="PF01047">
    <property type="entry name" value="MarR"/>
    <property type="match status" value="1"/>
</dbReference>
<dbReference type="InterPro" id="IPR000835">
    <property type="entry name" value="HTH_MarR-typ"/>
</dbReference>
<organism evidence="2 3">
    <name type="scientific">Catenulispora subtropica</name>
    <dbReference type="NCBI Taxonomy" id="450798"/>
    <lineage>
        <taxon>Bacteria</taxon>
        <taxon>Bacillati</taxon>
        <taxon>Actinomycetota</taxon>
        <taxon>Actinomycetes</taxon>
        <taxon>Catenulisporales</taxon>
        <taxon>Catenulisporaceae</taxon>
        <taxon>Catenulispora</taxon>
    </lineage>
</organism>
<name>A0ABP5CS32_9ACTN</name>
<dbReference type="PANTHER" id="PTHR33164">
    <property type="entry name" value="TRANSCRIPTIONAL REGULATOR, MARR FAMILY"/>
    <property type="match status" value="1"/>
</dbReference>
<evidence type="ECO:0000259" key="1">
    <source>
        <dbReference type="PROSITE" id="PS50995"/>
    </source>
</evidence>
<dbReference type="InterPro" id="IPR036388">
    <property type="entry name" value="WH-like_DNA-bd_sf"/>
</dbReference>
<dbReference type="InterPro" id="IPR036390">
    <property type="entry name" value="WH_DNA-bd_sf"/>
</dbReference>
<dbReference type="PANTHER" id="PTHR33164:SF43">
    <property type="entry name" value="HTH-TYPE TRANSCRIPTIONAL REPRESSOR YETL"/>
    <property type="match status" value="1"/>
</dbReference>
<dbReference type="InterPro" id="IPR039422">
    <property type="entry name" value="MarR/SlyA-like"/>
</dbReference>
<dbReference type="PRINTS" id="PR00598">
    <property type="entry name" value="HTHMARR"/>
</dbReference>
<dbReference type="EMBL" id="BAAAQM010000013">
    <property type="protein sequence ID" value="GAA1967794.1"/>
    <property type="molecule type" value="Genomic_DNA"/>
</dbReference>
<keyword evidence="3" id="KW-1185">Reference proteome</keyword>
<evidence type="ECO:0000313" key="2">
    <source>
        <dbReference type="EMBL" id="GAA1967794.1"/>
    </source>
</evidence>
<sequence length="142" mass="15394">MTTPEEPPAVAARNLCGMVNGLAQRIADHLRERAVALGLTAPQATALREMTGPMTMRELSERMGCEPSNATFVIDKLEGLGLVERHAHPSDRRAKHLVLTAEGAATRERLLELLAQDTPLAVLSPEQQYVLYGILKQALTGS</sequence>
<dbReference type="Gene3D" id="1.10.10.10">
    <property type="entry name" value="Winged helix-like DNA-binding domain superfamily/Winged helix DNA-binding domain"/>
    <property type="match status" value="1"/>
</dbReference>
<dbReference type="RefSeq" id="WP_344657385.1">
    <property type="nucleotide sequence ID" value="NZ_BAAAQM010000013.1"/>
</dbReference>
<protein>
    <submittedName>
        <fullName evidence="2">MarR family transcriptional regulator</fullName>
    </submittedName>
</protein>
<reference evidence="3" key="1">
    <citation type="journal article" date="2019" name="Int. J. Syst. Evol. Microbiol.">
        <title>The Global Catalogue of Microorganisms (GCM) 10K type strain sequencing project: providing services to taxonomists for standard genome sequencing and annotation.</title>
        <authorList>
            <consortium name="The Broad Institute Genomics Platform"/>
            <consortium name="The Broad Institute Genome Sequencing Center for Infectious Disease"/>
            <person name="Wu L."/>
            <person name="Ma J."/>
        </authorList>
    </citation>
    <scope>NUCLEOTIDE SEQUENCE [LARGE SCALE GENOMIC DNA]</scope>
    <source>
        <strain evidence="3">JCM 16013</strain>
    </source>
</reference>
<dbReference type="SUPFAM" id="SSF46785">
    <property type="entry name" value="Winged helix' DNA-binding domain"/>
    <property type="match status" value="1"/>
</dbReference>
<dbReference type="PROSITE" id="PS50995">
    <property type="entry name" value="HTH_MARR_2"/>
    <property type="match status" value="1"/>
</dbReference>